<dbReference type="InterPro" id="IPR036852">
    <property type="entry name" value="Peptidase_S8/S53_dom_sf"/>
</dbReference>
<dbReference type="GO" id="GO:0004252">
    <property type="term" value="F:serine-type endopeptidase activity"/>
    <property type="evidence" value="ECO:0007669"/>
    <property type="project" value="UniProtKB-UniRule"/>
</dbReference>
<dbReference type="InterPro" id="IPR015500">
    <property type="entry name" value="Peptidase_S8_subtilisin-rel"/>
</dbReference>
<feature type="active site" description="Charge relay system" evidence="5">
    <location>
        <position position="10"/>
    </location>
</feature>
<evidence type="ECO:0000256" key="1">
    <source>
        <dbReference type="ARBA" id="ARBA00011073"/>
    </source>
</evidence>
<dbReference type="GeneID" id="9687229"/>
<accession>C1N1C5</accession>
<dbReference type="eggNOG" id="KOG1153">
    <property type="taxonomic scope" value="Eukaryota"/>
</dbReference>
<keyword evidence="2 5" id="KW-0645">Protease</keyword>
<dbReference type="SUPFAM" id="SSF52743">
    <property type="entry name" value="Subtilisin-like"/>
    <property type="match status" value="1"/>
</dbReference>
<dbReference type="CDD" id="cd04077">
    <property type="entry name" value="Peptidases_S8_PCSK9_ProteinaseK_like"/>
    <property type="match status" value="1"/>
</dbReference>
<dbReference type="Gene3D" id="3.40.50.200">
    <property type="entry name" value="Peptidase S8/S53 domain"/>
    <property type="match status" value="1"/>
</dbReference>
<dbReference type="KEGG" id="mpp:MICPUCDRAFT_11175"/>
<evidence type="ECO:0000256" key="2">
    <source>
        <dbReference type="ARBA" id="ARBA00022670"/>
    </source>
</evidence>
<dbReference type="Proteomes" id="UP000001876">
    <property type="component" value="Unassembled WGS sequence"/>
</dbReference>
<dbReference type="PROSITE" id="PS51892">
    <property type="entry name" value="SUBTILASE"/>
    <property type="match status" value="1"/>
</dbReference>
<dbReference type="InterPro" id="IPR000209">
    <property type="entry name" value="Peptidase_S8/S53_dom"/>
</dbReference>
<name>C1N1C5_MICPC</name>
<protein>
    <submittedName>
        <fullName evidence="7">Predicted protein</fullName>
    </submittedName>
</protein>
<evidence type="ECO:0000313" key="7">
    <source>
        <dbReference type="EMBL" id="EEH54172.1"/>
    </source>
</evidence>
<evidence type="ECO:0000256" key="3">
    <source>
        <dbReference type="ARBA" id="ARBA00022801"/>
    </source>
</evidence>
<sequence>GRGVHVYSLDTGVGVTHEDFTPHGRVESGWNFVGCDGKVFDASGHGTHVAATAVGATSGIAKCASLTPVQILDGEGRGSSSDVLSALDWVLEREIPPGHRKVVSMSVGGPRSEAVNAAVRDLTSLGVVVVAAAGNEREDARGVSPASEPTALTVGSTACRVAKTDGARCAGDAMSPFSNYGPVVDVFAPGSDVRSAWKTSDASYRVVSGTSMAAPLVAGAAA</sequence>
<dbReference type="OMA" id="PEMWAKG"/>
<dbReference type="PROSITE" id="PS00138">
    <property type="entry name" value="SUBTILASE_SER"/>
    <property type="match status" value="1"/>
</dbReference>
<gene>
    <name evidence="7" type="ORF">MICPUCDRAFT_11175</name>
</gene>
<dbReference type="Pfam" id="PF00082">
    <property type="entry name" value="Peptidase_S8"/>
    <property type="match status" value="1"/>
</dbReference>
<feature type="domain" description="Peptidase S8/S53" evidence="6">
    <location>
        <begin position="1"/>
        <end position="222"/>
    </location>
</feature>
<proteinExistence type="inferred from homology"/>
<keyword evidence="8" id="KW-1185">Reference proteome</keyword>
<dbReference type="GO" id="GO:0005615">
    <property type="term" value="C:extracellular space"/>
    <property type="evidence" value="ECO:0007669"/>
    <property type="project" value="TreeGrafter"/>
</dbReference>
<feature type="non-terminal residue" evidence="7">
    <location>
        <position position="222"/>
    </location>
</feature>
<dbReference type="RefSeq" id="XP_003061542.1">
    <property type="nucleotide sequence ID" value="XM_003061496.1"/>
</dbReference>
<keyword evidence="4 5" id="KW-0720">Serine protease</keyword>
<dbReference type="OrthoDB" id="640735at2759"/>
<evidence type="ECO:0000256" key="4">
    <source>
        <dbReference type="ARBA" id="ARBA00022825"/>
    </source>
</evidence>
<evidence type="ECO:0000256" key="5">
    <source>
        <dbReference type="PROSITE-ProRule" id="PRU01240"/>
    </source>
</evidence>
<keyword evidence="3 5" id="KW-0378">Hydrolase</keyword>
<dbReference type="PANTHER" id="PTHR43806">
    <property type="entry name" value="PEPTIDASE S8"/>
    <property type="match status" value="1"/>
</dbReference>
<dbReference type="InterPro" id="IPR050131">
    <property type="entry name" value="Peptidase_S8_subtilisin-like"/>
</dbReference>
<evidence type="ECO:0000259" key="6">
    <source>
        <dbReference type="Pfam" id="PF00082"/>
    </source>
</evidence>
<feature type="non-terminal residue" evidence="7">
    <location>
        <position position="1"/>
    </location>
</feature>
<dbReference type="GO" id="GO:0006508">
    <property type="term" value="P:proteolysis"/>
    <property type="evidence" value="ECO:0007669"/>
    <property type="project" value="UniProtKB-KW"/>
</dbReference>
<dbReference type="AlphaFoldDB" id="C1N1C5"/>
<dbReference type="PANTHER" id="PTHR43806:SF11">
    <property type="entry name" value="CEREVISIN-RELATED"/>
    <property type="match status" value="1"/>
</dbReference>
<reference evidence="7 8" key="1">
    <citation type="journal article" date="2009" name="Science">
        <title>Green evolution and dynamic adaptations revealed by genomes of the marine picoeukaryotes Micromonas.</title>
        <authorList>
            <person name="Worden A.Z."/>
            <person name="Lee J.H."/>
            <person name="Mock T."/>
            <person name="Rouze P."/>
            <person name="Simmons M.P."/>
            <person name="Aerts A.L."/>
            <person name="Allen A.E."/>
            <person name="Cuvelier M.L."/>
            <person name="Derelle E."/>
            <person name="Everett M.V."/>
            <person name="Foulon E."/>
            <person name="Grimwood J."/>
            <person name="Gundlach H."/>
            <person name="Henrissat B."/>
            <person name="Napoli C."/>
            <person name="McDonald S.M."/>
            <person name="Parker M.S."/>
            <person name="Rombauts S."/>
            <person name="Salamov A."/>
            <person name="Von Dassow P."/>
            <person name="Badger J.H."/>
            <person name="Coutinho P.M."/>
            <person name="Demir E."/>
            <person name="Dubchak I."/>
            <person name="Gentemann C."/>
            <person name="Eikrem W."/>
            <person name="Gready J.E."/>
            <person name="John U."/>
            <person name="Lanier W."/>
            <person name="Lindquist E.A."/>
            <person name="Lucas S."/>
            <person name="Mayer K.F."/>
            <person name="Moreau H."/>
            <person name="Not F."/>
            <person name="Otillar R."/>
            <person name="Panaud O."/>
            <person name="Pangilinan J."/>
            <person name="Paulsen I."/>
            <person name="Piegu B."/>
            <person name="Poliakov A."/>
            <person name="Robbens S."/>
            <person name="Schmutz J."/>
            <person name="Toulza E."/>
            <person name="Wyss T."/>
            <person name="Zelensky A."/>
            <person name="Zhou K."/>
            <person name="Armbrust E.V."/>
            <person name="Bhattacharya D."/>
            <person name="Goodenough U.W."/>
            <person name="Van de Peer Y."/>
            <person name="Grigoriev I.V."/>
        </authorList>
    </citation>
    <scope>NUCLEOTIDE SEQUENCE [LARGE SCALE GENOMIC DNA]</scope>
    <source>
        <strain evidence="7 8">CCMP1545</strain>
    </source>
</reference>
<comment type="similarity">
    <text evidence="1 5">Belongs to the peptidase S8 family.</text>
</comment>
<dbReference type="EMBL" id="GG663744">
    <property type="protein sequence ID" value="EEH54172.1"/>
    <property type="molecule type" value="Genomic_DNA"/>
</dbReference>
<dbReference type="PRINTS" id="PR00723">
    <property type="entry name" value="SUBTILISIN"/>
</dbReference>
<dbReference type="InterPro" id="IPR023828">
    <property type="entry name" value="Peptidase_S8_Ser-AS"/>
</dbReference>
<dbReference type="STRING" id="564608.C1N1C5"/>
<evidence type="ECO:0000313" key="8">
    <source>
        <dbReference type="Proteomes" id="UP000001876"/>
    </source>
</evidence>
<feature type="active site" description="Charge relay system" evidence="5">
    <location>
        <position position="211"/>
    </location>
</feature>
<organism evidence="8">
    <name type="scientific">Micromonas pusilla (strain CCMP1545)</name>
    <name type="common">Picoplanktonic green alga</name>
    <dbReference type="NCBI Taxonomy" id="564608"/>
    <lineage>
        <taxon>Eukaryota</taxon>
        <taxon>Viridiplantae</taxon>
        <taxon>Chlorophyta</taxon>
        <taxon>Mamiellophyceae</taxon>
        <taxon>Mamiellales</taxon>
        <taxon>Mamiellaceae</taxon>
        <taxon>Micromonas</taxon>
    </lineage>
</organism>
<feature type="active site" description="Charge relay system" evidence="5">
    <location>
        <position position="45"/>
    </location>
</feature>
<dbReference type="InterPro" id="IPR034193">
    <property type="entry name" value="PCSK9_ProteinaseK-like"/>
</dbReference>